<name>A0A9W2ZHF4_BIOGL</name>
<organism evidence="4 5">
    <name type="scientific">Biomphalaria glabrata</name>
    <name type="common">Bloodfluke planorb</name>
    <name type="synonym">Freshwater snail</name>
    <dbReference type="NCBI Taxonomy" id="6526"/>
    <lineage>
        <taxon>Eukaryota</taxon>
        <taxon>Metazoa</taxon>
        <taxon>Spiralia</taxon>
        <taxon>Lophotrochozoa</taxon>
        <taxon>Mollusca</taxon>
        <taxon>Gastropoda</taxon>
        <taxon>Heterobranchia</taxon>
        <taxon>Euthyneura</taxon>
        <taxon>Panpulmonata</taxon>
        <taxon>Hygrophila</taxon>
        <taxon>Lymnaeoidea</taxon>
        <taxon>Planorbidae</taxon>
        <taxon>Biomphalaria</taxon>
    </lineage>
</organism>
<sequence>MDAMPGCSSVSGRPKRLTVAQATQLFLALESSSDSDSEDDSTYLPENHGVDDNIVKKKRARYDDTVVDSDSDSDSGSEANNDGTGIIATIPEPDDFRPRTSGNNDGWQWERVADNCPVSTANTFRMSQPSKSGVNSELDLTRDSTPFDVFTRLVDGCIMTFLVDSINDYAKIVIQKHNPPTVRSTFNNWTDTNVAEMYKFLAVFISIGLQNKKSVRDFWSNKDIYYQPWFNTMFTRARFELLFFSMMHVGEAVSVGKDKVEPFVKMMCSNFQKAFYPFEEVAIDEMVIGFKGRFGPLQYNPSKPEKHHIKNYGLCDSSTGYVINLITYYGSDTTYSDSSKSITSHAVKIFDTLLQPLQSGHHIFADRYYTSTDLLEYLTQKRFYYTGTVNLARKNFPAELKKQKLRHRETQFYKSVGSIDALCVAWQDKKAKKPCIMVSTKSTNRIINVQQKRSVVEKPEMVHDYNMMMNGCDRADQMLSYYSVHSRKSMKWWKKVFFWILEIAQINALIIYNATQVTCDQPSKKLSLKKFKETLIDGLVDAATALGDVPRQVKVKTVKADSKIAPGPHLVHYEENDRPCVYCKSQSQRKRTRFFCSGCPSQPRLCVKHCFRLYHEDLAKI</sequence>
<feature type="domain" description="PiggyBac transposable element-derived protein" evidence="3">
    <location>
        <begin position="145"/>
        <end position="508"/>
    </location>
</feature>
<dbReference type="Pfam" id="PF13843">
    <property type="entry name" value="DDE_Tnp_1_7"/>
    <property type="match status" value="1"/>
</dbReference>
<dbReference type="GeneID" id="129924245"/>
<dbReference type="OMA" id="HITERVM"/>
<evidence type="ECO:0000313" key="6">
    <source>
        <dbReference type="RefSeq" id="XP_055900474.1"/>
    </source>
</evidence>
<proteinExistence type="predicted"/>
<accession>A0A9W2ZHF4</accession>
<feature type="domain" description="PiggyBac transposable element-derived protein 4 C-terminal zinc-finger" evidence="2">
    <location>
        <begin position="568"/>
        <end position="615"/>
    </location>
</feature>
<evidence type="ECO:0000313" key="5">
    <source>
        <dbReference type="RefSeq" id="XP_055874384.1"/>
    </source>
</evidence>
<evidence type="ECO:0000256" key="1">
    <source>
        <dbReference type="SAM" id="MobiDB-lite"/>
    </source>
</evidence>
<protein>
    <submittedName>
        <fullName evidence="5 6">PiggyBac transposable element-derived protein 4-like</fullName>
    </submittedName>
</protein>
<dbReference type="Proteomes" id="UP001165740">
    <property type="component" value="Chromosome 10"/>
</dbReference>
<dbReference type="OrthoDB" id="6129505at2759"/>
<evidence type="ECO:0000259" key="2">
    <source>
        <dbReference type="Pfam" id="PF13842"/>
    </source>
</evidence>
<reference evidence="5 6" key="1">
    <citation type="submission" date="2025-04" db="UniProtKB">
        <authorList>
            <consortium name="RefSeq"/>
        </authorList>
    </citation>
    <scope>IDENTIFICATION</scope>
</reference>
<dbReference type="Proteomes" id="UP001165740">
    <property type="component" value="Chromosome 1"/>
</dbReference>
<gene>
    <name evidence="5" type="primary">LOC129924245</name>
    <name evidence="6" type="synonym">LOC129928734</name>
</gene>
<dbReference type="RefSeq" id="XP_055874384.1">
    <property type="nucleotide sequence ID" value="XM_056018409.1"/>
</dbReference>
<dbReference type="InterPro" id="IPR032718">
    <property type="entry name" value="PGBD4_Znf_C"/>
</dbReference>
<feature type="region of interest" description="Disordered" evidence="1">
    <location>
        <begin position="30"/>
        <end position="98"/>
    </location>
</feature>
<evidence type="ECO:0000313" key="4">
    <source>
        <dbReference type="Proteomes" id="UP001165740"/>
    </source>
</evidence>
<dbReference type="AlphaFoldDB" id="A0A9W2ZHF4"/>
<evidence type="ECO:0000259" key="3">
    <source>
        <dbReference type="Pfam" id="PF13843"/>
    </source>
</evidence>
<keyword evidence="4" id="KW-1185">Reference proteome</keyword>
<dbReference type="PANTHER" id="PTHR46599:SF3">
    <property type="entry name" value="PIGGYBAC TRANSPOSABLE ELEMENT-DERIVED PROTEIN 4"/>
    <property type="match status" value="1"/>
</dbReference>
<dbReference type="Pfam" id="PF13842">
    <property type="entry name" value="zf-Tnp_2"/>
    <property type="match status" value="1"/>
</dbReference>
<feature type="compositionally biased region" description="Acidic residues" evidence="1">
    <location>
        <begin position="65"/>
        <end position="75"/>
    </location>
</feature>
<dbReference type="RefSeq" id="XP_055900474.1">
    <property type="nucleotide sequence ID" value="XM_056044499.1"/>
</dbReference>
<dbReference type="InterPro" id="IPR029526">
    <property type="entry name" value="PGBD"/>
</dbReference>
<dbReference type="PANTHER" id="PTHR46599">
    <property type="entry name" value="PIGGYBAC TRANSPOSABLE ELEMENT-DERIVED PROTEIN 4"/>
    <property type="match status" value="1"/>
</dbReference>